<dbReference type="Pfam" id="PF13193">
    <property type="entry name" value="AMP-binding_C"/>
    <property type="match status" value="1"/>
</dbReference>
<dbReference type="Gene3D" id="3.40.50.12780">
    <property type="entry name" value="N-terminal domain of ligase-like"/>
    <property type="match status" value="1"/>
</dbReference>
<sequence length="1161" mass="124524">MSKVVPAEWMAADRPGVPGGTVPGLIARHAAERPDTIAVRQWDVRLTYRELLGLASRLAETLRDNGVGPESRVGVCVGRHPSLLVALLGTLLSGGAYVPLDPDLPPVRLTEIAADAGVTCVVADDAGRAIFAGTGLALIDLPRERAEPFACPVLADNAAYVIYTSGSTGRPKGVVVSHANIAAFMTSIHDRGRIRLGDHALAITSIAFDVSVLELLVALMVGASIQLAAESDRADPARLRRFMVEHEVTWADLPPALLPLLSPGELPLLRSIVTGAEAPGPEQVARWTADGRRLMNGYGPTETTVAVAGFPASGEWTTPIPIGRPMLNHRLYVVDENFALVPQGVPGELLIGGPGVTRGYLDRPGLTAALFVPDPFGDEPGARLYRSGDLVSWGVDGELRFHGRVDRQVKVRGQRVELGEIESVLRGHPDITHAVVAAVPVRDDVTLAAFVTPADAPDAAALREYLSERLPAVMVPSRFQRLDVLPLNSSDKVDLATLVAGLTVDEEAVVDIPGVPRELAVLWSEVLGAPARSAADDFFVHGGHSLGAMRLVAAIRFELRRDVAVEDVFAARTLGAFAERVARADEVSGVDVETGHPPALSAAQRRLWFLDQLAPDAAAYNIALAQRLRGPLDTGTLARALTEVVTRHDVLRWRVPHEGGRPYAVIDPPAEVPMPLDDLSGLAAGERDRVMRERLRTEATGRFDLATGHLLRARLLRLAEDDHVLAITAHHAVFDGWSERVLYADLAAAYAGKTRESATAATFADYVAWREERESRRGKNDLAWWTEHLAGAPTVLDLPRDHPRPAEQSYAGAFAGTELSAATDAAIRALAAELGATPSTVVLAAFGDLLRRIAGRAEVVIGAPVADRRHAAFADLIGFFVDIVPLRLGSTDQRTFAEVVVACRNELFDALAHPDAPLERVVDALALPRDASRGALVQVLFNVFNFAQSTLELPGIEARMVPAGLPGSPFDLTTYLVERDGRMRFEVVYNPDLYTAPRIDALLAALVYVLDAAVAHPRRALGEITPPNLDTLRAGLVEPQPVPLSDLPADVVPPSTDTEHVVAAAWSAVLGKPAVGVTQNFFDLGGTSMDLVSVAEQLPGRPRVVDLFRYPTVRALARFLDGDTDSSGLTKAAQRGAARRERARRRTATRRTGLPSQEGRG</sequence>
<dbReference type="InterPro" id="IPR000873">
    <property type="entry name" value="AMP-dep_synth/lig_dom"/>
</dbReference>
<dbReference type="SMART" id="SM00823">
    <property type="entry name" value="PKS_PP"/>
    <property type="match status" value="2"/>
</dbReference>
<dbReference type="CDD" id="cd05930">
    <property type="entry name" value="A_NRPS"/>
    <property type="match status" value="1"/>
</dbReference>
<reference evidence="6" key="1">
    <citation type="submission" date="2023-03" db="EMBL/GenBank/DDBJ databases">
        <title>Amycolatopsis taiwanensis NBRC 103393.</title>
        <authorList>
            <person name="Ichikawa N."/>
            <person name="Sato H."/>
            <person name="Tonouchi N."/>
        </authorList>
    </citation>
    <scope>NUCLEOTIDE SEQUENCE</scope>
    <source>
        <strain evidence="6">NBRC 103393</strain>
    </source>
</reference>
<dbReference type="InterPro" id="IPR025110">
    <property type="entry name" value="AMP-bd_C"/>
</dbReference>
<keyword evidence="2" id="KW-0596">Phosphopantetheine</keyword>
<comment type="cofactor">
    <cofactor evidence="1">
        <name>pantetheine 4'-phosphate</name>
        <dbReference type="ChEBI" id="CHEBI:47942"/>
    </cofactor>
</comment>
<evidence type="ECO:0000256" key="1">
    <source>
        <dbReference type="ARBA" id="ARBA00001957"/>
    </source>
</evidence>
<dbReference type="GO" id="GO:0003824">
    <property type="term" value="F:catalytic activity"/>
    <property type="evidence" value="ECO:0007669"/>
    <property type="project" value="InterPro"/>
</dbReference>
<dbReference type="NCBIfam" id="TIGR01733">
    <property type="entry name" value="AA-adenyl-dom"/>
    <property type="match status" value="1"/>
</dbReference>
<feature type="region of interest" description="Disordered" evidence="4">
    <location>
        <begin position="1124"/>
        <end position="1161"/>
    </location>
</feature>
<keyword evidence="7" id="KW-1185">Reference proteome</keyword>
<keyword evidence="3" id="KW-0597">Phosphoprotein</keyword>
<dbReference type="InterPro" id="IPR009081">
    <property type="entry name" value="PP-bd_ACP"/>
</dbReference>
<dbReference type="InterPro" id="IPR023213">
    <property type="entry name" value="CAT-like_dom_sf"/>
</dbReference>
<dbReference type="PANTHER" id="PTHR45527:SF1">
    <property type="entry name" value="FATTY ACID SYNTHASE"/>
    <property type="match status" value="1"/>
</dbReference>
<proteinExistence type="predicted"/>
<dbReference type="GO" id="GO:0008610">
    <property type="term" value="P:lipid biosynthetic process"/>
    <property type="evidence" value="ECO:0007669"/>
    <property type="project" value="UniProtKB-ARBA"/>
</dbReference>
<evidence type="ECO:0000256" key="4">
    <source>
        <dbReference type="SAM" id="MobiDB-lite"/>
    </source>
</evidence>
<dbReference type="GO" id="GO:0031177">
    <property type="term" value="F:phosphopantetheine binding"/>
    <property type="evidence" value="ECO:0007669"/>
    <property type="project" value="InterPro"/>
</dbReference>
<dbReference type="InterPro" id="IPR001242">
    <property type="entry name" value="Condensation_dom"/>
</dbReference>
<dbReference type="Proteomes" id="UP001165136">
    <property type="component" value="Unassembled WGS sequence"/>
</dbReference>
<evidence type="ECO:0000256" key="2">
    <source>
        <dbReference type="ARBA" id="ARBA00022450"/>
    </source>
</evidence>
<dbReference type="FunFam" id="3.40.50.12780:FF:000012">
    <property type="entry name" value="Non-ribosomal peptide synthetase"/>
    <property type="match status" value="1"/>
</dbReference>
<dbReference type="InterPro" id="IPR010071">
    <property type="entry name" value="AA_adenyl_dom"/>
</dbReference>
<dbReference type="InterPro" id="IPR036736">
    <property type="entry name" value="ACP-like_sf"/>
</dbReference>
<accession>A0A9W6R745</accession>
<feature type="domain" description="Carrier" evidence="5">
    <location>
        <begin position="510"/>
        <end position="585"/>
    </location>
</feature>
<dbReference type="SUPFAM" id="SSF47336">
    <property type="entry name" value="ACP-like"/>
    <property type="match status" value="2"/>
</dbReference>
<dbReference type="InterPro" id="IPR020845">
    <property type="entry name" value="AMP-binding_CS"/>
</dbReference>
<dbReference type="PROSITE" id="PS00455">
    <property type="entry name" value="AMP_BINDING"/>
    <property type="match status" value="1"/>
</dbReference>
<dbReference type="Gene3D" id="3.30.559.10">
    <property type="entry name" value="Chloramphenicol acetyltransferase-like domain"/>
    <property type="match status" value="1"/>
</dbReference>
<dbReference type="InterPro" id="IPR020806">
    <property type="entry name" value="PKS_PP-bd"/>
</dbReference>
<dbReference type="InterPro" id="IPR045851">
    <property type="entry name" value="AMP-bd_C_sf"/>
</dbReference>
<dbReference type="SUPFAM" id="SSF56801">
    <property type="entry name" value="Acetyl-CoA synthetase-like"/>
    <property type="match status" value="1"/>
</dbReference>
<dbReference type="InterPro" id="IPR029058">
    <property type="entry name" value="AB_hydrolase_fold"/>
</dbReference>
<dbReference type="CDD" id="cd19531">
    <property type="entry name" value="LCL_NRPS-like"/>
    <property type="match status" value="1"/>
</dbReference>
<dbReference type="GO" id="GO:0005737">
    <property type="term" value="C:cytoplasm"/>
    <property type="evidence" value="ECO:0007669"/>
    <property type="project" value="TreeGrafter"/>
</dbReference>
<dbReference type="InterPro" id="IPR042099">
    <property type="entry name" value="ANL_N_sf"/>
</dbReference>
<evidence type="ECO:0000313" key="6">
    <source>
        <dbReference type="EMBL" id="GLY70306.1"/>
    </source>
</evidence>
<dbReference type="Pfam" id="PF00550">
    <property type="entry name" value="PP-binding"/>
    <property type="match status" value="2"/>
</dbReference>
<dbReference type="GO" id="GO:0043041">
    <property type="term" value="P:amino acid activation for nonribosomal peptide biosynthetic process"/>
    <property type="evidence" value="ECO:0007669"/>
    <property type="project" value="TreeGrafter"/>
</dbReference>
<dbReference type="PROSITE" id="PS50075">
    <property type="entry name" value="CARRIER"/>
    <property type="match status" value="2"/>
</dbReference>
<dbReference type="Pfam" id="PF00501">
    <property type="entry name" value="AMP-binding"/>
    <property type="match status" value="1"/>
</dbReference>
<dbReference type="Gene3D" id="3.40.50.1820">
    <property type="entry name" value="alpha/beta hydrolase"/>
    <property type="match status" value="1"/>
</dbReference>
<protein>
    <recommendedName>
        <fullName evidence="5">Carrier domain-containing protein</fullName>
    </recommendedName>
</protein>
<dbReference type="Gene3D" id="1.10.1200.10">
    <property type="entry name" value="ACP-like"/>
    <property type="match status" value="1"/>
</dbReference>
<dbReference type="Pfam" id="PF00668">
    <property type="entry name" value="Condensation"/>
    <property type="match status" value="1"/>
</dbReference>
<dbReference type="AlphaFoldDB" id="A0A9W6R745"/>
<dbReference type="Gene3D" id="3.30.559.30">
    <property type="entry name" value="Nonribosomal peptide synthetase, condensation domain"/>
    <property type="match status" value="1"/>
</dbReference>
<dbReference type="RefSeq" id="WP_285489532.1">
    <property type="nucleotide sequence ID" value="NZ_BSTI01000022.1"/>
</dbReference>
<dbReference type="GO" id="GO:0044550">
    <property type="term" value="P:secondary metabolite biosynthetic process"/>
    <property type="evidence" value="ECO:0007669"/>
    <property type="project" value="TreeGrafter"/>
</dbReference>
<name>A0A9W6R745_9PSEU</name>
<evidence type="ECO:0000313" key="7">
    <source>
        <dbReference type="Proteomes" id="UP001165136"/>
    </source>
</evidence>
<evidence type="ECO:0000256" key="3">
    <source>
        <dbReference type="ARBA" id="ARBA00022553"/>
    </source>
</evidence>
<dbReference type="EMBL" id="BSTI01000022">
    <property type="protein sequence ID" value="GLY70306.1"/>
    <property type="molecule type" value="Genomic_DNA"/>
</dbReference>
<dbReference type="SUPFAM" id="SSF52777">
    <property type="entry name" value="CoA-dependent acyltransferases"/>
    <property type="match status" value="2"/>
</dbReference>
<evidence type="ECO:0000259" key="5">
    <source>
        <dbReference type="PROSITE" id="PS50075"/>
    </source>
</evidence>
<organism evidence="6 7">
    <name type="scientific">Amycolatopsis taiwanensis</name>
    <dbReference type="NCBI Taxonomy" id="342230"/>
    <lineage>
        <taxon>Bacteria</taxon>
        <taxon>Bacillati</taxon>
        <taxon>Actinomycetota</taxon>
        <taxon>Actinomycetes</taxon>
        <taxon>Pseudonocardiales</taxon>
        <taxon>Pseudonocardiaceae</taxon>
        <taxon>Amycolatopsis</taxon>
    </lineage>
</organism>
<dbReference type="PANTHER" id="PTHR45527">
    <property type="entry name" value="NONRIBOSOMAL PEPTIDE SYNTHETASE"/>
    <property type="match status" value="1"/>
</dbReference>
<feature type="domain" description="Carrier" evidence="5">
    <location>
        <begin position="1053"/>
        <end position="1124"/>
    </location>
</feature>
<comment type="caution">
    <text evidence="6">The sequence shown here is derived from an EMBL/GenBank/DDBJ whole genome shotgun (WGS) entry which is preliminary data.</text>
</comment>
<gene>
    <name evidence="6" type="ORF">Atai01_69250</name>
</gene>
<dbReference type="Gene3D" id="3.30.300.30">
    <property type="match status" value="1"/>
</dbReference>